<feature type="non-terminal residue" evidence="8">
    <location>
        <position position="1"/>
    </location>
</feature>
<evidence type="ECO:0000259" key="7">
    <source>
        <dbReference type="PROSITE" id="PS50109"/>
    </source>
</evidence>
<evidence type="ECO:0000313" key="8">
    <source>
        <dbReference type="EMBL" id="MBC1305227.1"/>
    </source>
</evidence>
<proteinExistence type="predicted"/>
<evidence type="ECO:0000313" key="9">
    <source>
        <dbReference type="Proteomes" id="UP000570851"/>
    </source>
</evidence>
<dbReference type="InterPro" id="IPR004358">
    <property type="entry name" value="Sig_transdc_His_kin-like_C"/>
</dbReference>
<dbReference type="SMART" id="SM00387">
    <property type="entry name" value="HATPase_c"/>
    <property type="match status" value="1"/>
</dbReference>
<dbReference type="InterPro" id="IPR036890">
    <property type="entry name" value="HATPase_C_sf"/>
</dbReference>
<dbReference type="InterPro" id="IPR005467">
    <property type="entry name" value="His_kinase_dom"/>
</dbReference>
<sequence>SPVPNPHTTWLFSVHDNGIGIEPQYADRIFIIFQRLHGRSKYPGTGIGLAICKKIIERHGGHIWVESEAGQGSTFYFTIPEQTGKKS</sequence>
<evidence type="ECO:0000256" key="3">
    <source>
        <dbReference type="ARBA" id="ARBA00022553"/>
    </source>
</evidence>
<dbReference type="InterPro" id="IPR052162">
    <property type="entry name" value="Sensor_kinase/Photoreceptor"/>
</dbReference>
<evidence type="ECO:0000256" key="1">
    <source>
        <dbReference type="ARBA" id="ARBA00000085"/>
    </source>
</evidence>
<keyword evidence="5" id="KW-0418">Kinase</keyword>
<dbReference type="Pfam" id="PF02518">
    <property type="entry name" value="HATPase_c"/>
    <property type="match status" value="1"/>
</dbReference>
<dbReference type="PROSITE" id="PS50109">
    <property type="entry name" value="HIS_KIN"/>
    <property type="match status" value="1"/>
</dbReference>
<keyword evidence="4" id="KW-0808">Transferase</keyword>
<comment type="catalytic activity">
    <reaction evidence="1">
        <text>ATP + protein L-histidine = ADP + protein N-phospho-L-histidine.</text>
        <dbReference type="EC" id="2.7.13.3"/>
    </reaction>
</comment>
<protein>
    <recommendedName>
        <fullName evidence="2">histidine kinase</fullName>
        <ecNumber evidence="2">2.7.13.3</ecNumber>
    </recommendedName>
</protein>
<dbReference type="SUPFAM" id="SSF55874">
    <property type="entry name" value="ATPase domain of HSP90 chaperone/DNA topoisomerase II/histidine kinase"/>
    <property type="match status" value="1"/>
</dbReference>
<feature type="domain" description="Histidine kinase" evidence="7">
    <location>
        <begin position="12"/>
        <end position="83"/>
    </location>
</feature>
<evidence type="ECO:0000256" key="5">
    <source>
        <dbReference type="ARBA" id="ARBA00022777"/>
    </source>
</evidence>
<dbReference type="PRINTS" id="PR00344">
    <property type="entry name" value="BCTRLSENSOR"/>
</dbReference>
<dbReference type="PANTHER" id="PTHR43304">
    <property type="entry name" value="PHYTOCHROME-LIKE PROTEIN CPH1"/>
    <property type="match status" value="1"/>
</dbReference>
<dbReference type="Gene3D" id="3.30.565.10">
    <property type="entry name" value="Histidine kinase-like ATPase, C-terminal domain"/>
    <property type="match status" value="1"/>
</dbReference>
<dbReference type="EC" id="2.7.13.3" evidence="2"/>
<evidence type="ECO:0000256" key="2">
    <source>
        <dbReference type="ARBA" id="ARBA00012438"/>
    </source>
</evidence>
<keyword evidence="6" id="KW-0902">Two-component regulatory system</keyword>
<reference evidence="8 9" key="1">
    <citation type="submission" date="2019-11" db="EMBL/GenBank/DDBJ databases">
        <title>Comparison of genomes from free-living endosymbiotic cyanobacteria isolated from Azolla.</title>
        <authorList>
            <person name="Thiel T."/>
            <person name="Pratte B."/>
        </authorList>
    </citation>
    <scope>NUCLEOTIDE SEQUENCE [LARGE SCALE GENOMIC DNA]</scope>
    <source>
        <strain evidence="8 9">N2B</strain>
    </source>
</reference>
<evidence type="ECO:0000256" key="4">
    <source>
        <dbReference type="ARBA" id="ARBA00022679"/>
    </source>
</evidence>
<comment type="caution">
    <text evidence="8">The sequence shown here is derived from an EMBL/GenBank/DDBJ whole genome shotgun (WGS) entry which is preliminary data.</text>
</comment>
<evidence type="ECO:0000256" key="6">
    <source>
        <dbReference type="ARBA" id="ARBA00023012"/>
    </source>
</evidence>
<gene>
    <name evidence="8" type="ORF">GNE12_25285</name>
</gene>
<dbReference type="Proteomes" id="UP000570851">
    <property type="component" value="Unassembled WGS sequence"/>
</dbReference>
<organism evidence="8 9">
    <name type="scientific">Trichormus variabilis N2B</name>
    <dbReference type="NCBI Taxonomy" id="2681315"/>
    <lineage>
        <taxon>Bacteria</taxon>
        <taxon>Bacillati</taxon>
        <taxon>Cyanobacteriota</taxon>
        <taxon>Cyanophyceae</taxon>
        <taxon>Nostocales</taxon>
        <taxon>Nostocaceae</taxon>
        <taxon>Trichormus</taxon>
    </lineage>
</organism>
<accession>A0ABR6SFN3</accession>
<dbReference type="RefSeq" id="WP_242462691.1">
    <property type="nucleotide sequence ID" value="NZ_JACKZP010000176.1"/>
</dbReference>
<keyword evidence="9" id="KW-1185">Reference proteome</keyword>
<dbReference type="EMBL" id="JACKZP010000176">
    <property type="protein sequence ID" value="MBC1305227.1"/>
    <property type="molecule type" value="Genomic_DNA"/>
</dbReference>
<keyword evidence="3" id="KW-0597">Phosphoprotein</keyword>
<name>A0ABR6SFN3_ANAVA</name>
<dbReference type="InterPro" id="IPR003594">
    <property type="entry name" value="HATPase_dom"/>
</dbReference>
<dbReference type="PANTHER" id="PTHR43304:SF1">
    <property type="entry name" value="PAC DOMAIN-CONTAINING PROTEIN"/>
    <property type="match status" value="1"/>
</dbReference>